<name>A0A9J6GDV4_HAELO</name>
<accession>A0A9J6GDV4</accession>
<dbReference type="VEuPathDB" id="VectorBase:HLOH_043280"/>
<proteinExistence type="predicted"/>
<keyword evidence="3" id="KW-1185">Reference proteome</keyword>
<feature type="compositionally biased region" description="Basic and acidic residues" evidence="1">
    <location>
        <begin position="207"/>
        <end position="221"/>
    </location>
</feature>
<dbReference type="EMBL" id="JABSTR010000006">
    <property type="protein sequence ID" value="KAH9373307.1"/>
    <property type="molecule type" value="Genomic_DNA"/>
</dbReference>
<dbReference type="Proteomes" id="UP000821853">
    <property type="component" value="Chromosome 4"/>
</dbReference>
<evidence type="ECO:0000313" key="3">
    <source>
        <dbReference type="Proteomes" id="UP000821853"/>
    </source>
</evidence>
<feature type="region of interest" description="Disordered" evidence="1">
    <location>
        <begin position="182"/>
        <end position="221"/>
    </location>
</feature>
<evidence type="ECO:0000313" key="2">
    <source>
        <dbReference type="EMBL" id="KAH9373307.1"/>
    </source>
</evidence>
<dbReference type="AlphaFoldDB" id="A0A9J6GDV4"/>
<protein>
    <submittedName>
        <fullName evidence="2">Uncharacterized protein</fullName>
    </submittedName>
</protein>
<feature type="compositionally biased region" description="Basic and acidic residues" evidence="1">
    <location>
        <begin position="315"/>
        <end position="329"/>
    </location>
</feature>
<reference evidence="2 3" key="1">
    <citation type="journal article" date="2020" name="Cell">
        <title>Large-Scale Comparative Analyses of Tick Genomes Elucidate Their Genetic Diversity and Vector Capacities.</title>
        <authorList>
            <consortium name="Tick Genome and Microbiome Consortium (TIGMIC)"/>
            <person name="Jia N."/>
            <person name="Wang J."/>
            <person name="Shi W."/>
            <person name="Du L."/>
            <person name="Sun Y."/>
            <person name="Zhan W."/>
            <person name="Jiang J.F."/>
            <person name="Wang Q."/>
            <person name="Zhang B."/>
            <person name="Ji P."/>
            <person name="Bell-Sakyi L."/>
            <person name="Cui X.M."/>
            <person name="Yuan T.T."/>
            <person name="Jiang B.G."/>
            <person name="Yang W.F."/>
            <person name="Lam T.T."/>
            <person name="Chang Q.C."/>
            <person name="Ding S.J."/>
            <person name="Wang X.J."/>
            <person name="Zhu J.G."/>
            <person name="Ruan X.D."/>
            <person name="Zhao L."/>
            <person name="Wei J.T."/>
            <person name="Ye R.Z."/>
            <person name="Que T.C."/>
            <person name="Du C.H."/>
            <person name="Zhou Y.H."/>
            <person name="Cheng J.X."/>
            <person name="Dai P.F."/>
            <person name="Guo W.B."/>
            <person name="Han X.H."/>
            <person name="Huang E.J."/>
            <person name="Li L.F."/>
            <person name="Wei W."/>
            <person name="Gao Y.C."/>
            <person name="Liu J.Z."/>
            <person name="Shao H.Z."/>
            <person name="Wang X."/>
            <person name="Wang C.C."/>
            <person name="Yang T.C."/>
            <person name="Huo Q.B."/>
            <person name="Li W."/>
            <person name="Chen H.Y."/>
            <person name="Chen S.E."/>
            <person name="Zhou L.G."/>
            <person name="Ni X.B."/>
            <person name="Tian J.H."/>
            <person name="Sheng Y."/>
            <person name="Liu T."/>
            <person name="Pan Y.S."/>
            <person name="Xia L.Y."/>
            <person name="Li J."/>
            <person name="Zhao F."/>
            <person name="Cao W.C."/>
        </authorList>
    </citation>
    <scope>NUCLEOTIDE SEQUENCE [LARGE SCALE GENOMIC DNA]</scope>
    <source>
        <strain evidence="2">HaeL-2018</strain>
    </source>
</reference>
<evidence type="ECO:0000256" key="1">
    <source>
        <dbReference type="SAM" id="MobiDB-lite"/>
    </source>
</evidence>
<organism evidence="2 3">
    <name type="scientific">Haemaphysalis longicornis</name>
    <name type="common">Bush tick</name>
    <dbReference type="NCBI Taxonomy" id="44386"/>
    <lineage>
        <taxon>Eukaryota</taxon>
        <taxon>Metazoa</taxon>
        <taxon>Ecdysozoa</taxon>
        <taxon>Arthropoda</taxon>
        <taxon>Chelicerata</taxon>
        <taxon>Arachnida</taxon>
        <taxon>Acari</taxon>
        <taxon>Parasitiformes</taxon>
        <taxon>Ixodida</taxon>
        <taxon>Ixodoidea</taxon>
        <taxon>Ixodidae</taxon>
        <taxon>Haemaphysalinae</taxon>
        <taxon>Haemaphysalis</taxon>
    </lineage>
</organism>
<sequence length="370" mass="40553">MVIFVPISSINIVRLRVIVSSRLIPGDLLLDAGTNEGDSKAETMPVQCRVCTAMLRKQCRLRAASGRVKGIRNDSQITAKATSSKPRLGAGAVGGGRSHALLRAPVIVPRYVFLQAHARPAQRAIACACVCNSRAWFRRAARALRSVARMNPRAKTRACKQAFRFTEGRHAAVAASADESFVDRSSTPSSEKRRLSKTPFGIQKGRQNRDEIEEHRGGKRESTECEWKTAKQAGREKKAFLLGNLISFFAEFRLVYAEINSARAETAGKRFFPANFSSILPSSMRGHIKLAGKTLPGQQLAAPPPTYCAPQMADYEHQARAERRSRPRLDAGGQRGKRPLSTLADFEERASAAGVRLGSMGGDEQRPPDE</sequence>
<gene>
    <name evidence="2" type="ORF">HPB48_018360</name>
</gene>
<comment type="caution">
    <text evidence="2">The sequence shown here is derived from an EMBL/GenBank/DDBJ whole genome shotgun (WGS) entry which is preliminary data.</text>
</comment>
<feature type="region of interest" description="Disordered" evidence="1">
    <location>
        <begin position="315"/>
        <end position="370"/>
    </location>
</feature>